<dbReference type="AlphaFoldDB" id="A0AAV3R2A4"/>
<organism evidence="5 6">
    <name type="scientific">Lithospermum erythrorhizon</name>
    <name type="common">Purple gromwell</name>
    <name type="synonym">Lithospermum officinale var. erythrorhizon</name>
    <dbReference type="NCBI Taxonomy" id="34254"/>
    <lineage>
        <taxon>Eukaryota</taxon>
        <taxon>Viridiplantae</taxon>
        <taxon>Streptophyta</taxon>
        <taxon>Embryophyta</taxon>
        <taxon>Tracheophyta</taxon>
        <taxon>Spermatophyta</taxon>
        <taxon>Magnoliopsida</taxon>
        <taxon>eudicotyledons</taxon>
        <taxon>Gunneridae</taxon>
        <taxon>Pentapetalae</taxon>
        <taxon>asterids</taxon>
        <taxon>lamiids</taxon>
        <taxon>Boraginales</taxon>
        <taxon>Boraginaceae</taxon>
        <taxon>Boraginoideae</taxon>
        <taxon>Lithospermeae</taxon>
        <taxon>Lithospermum</taxon>
    </lineage>
</organism>
<feature type="repeat" description="ARM" evidence="3">
    <location>
        <begin position="152"/>
        <end position="192"/>
    </location>
</feature>
<keyword evidence="5" id="KW-0436">Ligase</keyword>
<evidence type="ECO:0000259" key="4">
    <source>
        <dbReference type="Pfam" id="PF25598"/>
    </source>
</evidence>
<feature type="domain" description="U-box" evidence="4">
    <location>
        <begin position="45"/>
        <end position="310"/>
    </location>
</feature>
<dbReference type="PANTHER" id="PTHR23315">
    <property type="entry name" value="U BOX DOMAIN-CONTAINING"/>
    <property type="match status" value="1"/>
</dbReference>
<dbReference type="Pfam" id="PF25598">
    <property type="entry name" value="ARM_PUB"/>
    <property type="match status" value="1"/>
</dbReference>
<dbReference type="PANTHER" id="PTHR23315:SF65">
    <property type="entry name" value="ARM REPEAT SUPERFAMILY PROTEIN"/>
    <property type="match status" value="1"/>
</dbReference>
<evidence type="ECO:0000313" key="5">
    <source>
        <dbReference type="EMBL" id="GAA0170557.1"/>
    </source>
</evidence>
<name>A0AAV3R2A4_LITER</name>
<gene>
    <name evidence="5" type="ORF">LIER_24788</name>
</gene>
<dbReference type="Gene3D" id="1.25.10.10">
    <property type="entry name" value="Leucine-rich Repeat Variant"/>
    <property type="match status" value="2"/>
</dbReference>
<dbReference type="InterPro" id="IPR000225">
    <property type="entry name" value="Armadillo"/>
</dbReference>
<keyword evidence="2" id="KW-0833">Ubl conjugation pathway</keyword>
<evidence type="ECO:0000256" key="1">
    <source>
        <dbReference type="ARBA" id="ARBA00022737"/>
    </source>
</evidence>
<dbReference type="SMART" id="SM00185">
    <property type="entry name" value="ARM"/>
    <property type="match status" value="4"/>
</dbReference>
<evidence type="ECO:0000313" key="6">
    <source>
        <dbReference type="Proteomes" id="UP001454036"/>
    </source>
</evidence>
<dbReference type="EMBL" id="BAABME010007292">
    <property type="protein sequence ID" value="GAA0170557.1"/>
    <property type="molecule type" value="Genomic_DNA"/>
</dbReference>
<dbReference type="FunFam" id="1.25.10.10:FF:000300">
    <property type="entry name" value="U-box domain-containing protein 4"/>
    <property type="match status" value="1"/>
</dbReference>
<keyword evidence="6" id="KW-1185">Reference proteome</keyword>
<dbReference type="PROSITE" id="PS50176">
    <property type="entry name" value="ARM_REPEAT"/>
    <property type="match status" value="3"/>
</dbReference>
<protein>
    <submittedName>
        <fullName evidence="5">Ubiquitin-protein ligase</fullName>
    </submittedName>
</protein>
<accession>A0AAV3R2A4</accession>
<dbReference type="InterPro" id="IPR058678">
    <property type="entry name" value="ARM_PUB"/>
</dbReference>
<dbReference type="Proteomes" id="UP001454036">
    <property type="component" value="Unassembled WGS sequence"/>
</dbReference>
<evidence type="ECO:0000256" key="3">
    <source>
        <dbReference type="PROSITE-ProRule" id="PRU00259"/>
    </source>
</evidence>
<feature type="repeat" description="ARM" evidence="3">
    <location>
        <begin position="111"/>
        <end position="153"/>
    </location>
</feature>
<keyword evidence="1" id="KW-0677">Repeat</keyword>
<sequence>MVTDTILVTPLHHSDADTASSTPRTSLTKVNDTLLLLTQSNPPNSKLEAAKEIRRLTKTSQRYRRHFSKAVKPLVDMLRSDSVEANEAALLALLNLAVKDEKNKASIVDAGALEPIIKFLQSEKADMREDATAALLTLSATSINKPVISTSGAIPLLVNIVENGSSQAKADAVMALYNLSTHPGNLDLILQTQPIPSLVGFIKSYKKSTKTAEKCIALIESLVDFDEARTAIISEEGGMLAVVEMLESGTYQSREHAVGALLAMCESDRSRFREPILSEGVIPGLLELTVQGTPKSQTKAHTLLRLLRDSPYPRSDLEPDTLENIVCSIISQIDEEAQSGKAKQMLADMVQVSMEQSLRHLQQRALVCTPTNELPMSTCASEVPSK</sequence>
<dbReference type="InterPro" id="IPR011989">
    <property type="entry name" value="ARM-like"/>
</dbReference>
<reference evidence="5 6" key="1">
    <citation type="submission" date="2024-01" db="EMBL/GenBank/DDBJ databases">
        <title>The complete chloroplast genome sequence of Lithospermum erythrorhizon: insights into the phylogenetic relationship among Boraginaceae species and the maternal lineages of purple gromwells.</title>
        <authorList>
            <person name="Okada T."/>
            <person name="Watanabe K."/>
        </authorList>
    </citation>
    <scope>NUCLEOTIDE SEQUENCE [LARGE SCALE GENOMIC DNA]</scope>
</reference>
<comment type="caution">
    <text evidence="5">The sequence shown here is derived from an EMBL/GenBank/DDBJ whole genome shotgun (WGS) entry which is preliminary data.</text>
</comment>
<proteinExistence type="predicted"/>
<evidence type="ECO:0000256" key="2">
    <source>
        <dbReference type="ARBA" id="ARBA00022786"/>
    </source>
</evidence>
<dbReference type="SUPFAM" id="SSF48371">
    <property type="entry name" value="ARM repeat"/>
    <property type="match status" value="1"/>
</dbReference>
<feature type="repeat" description="ARM" evidence="3">
    <location>
        <begin position="69"/>
        <end position="111"/>
    </location>
</feature>
<dbReference type="InterPro" id="IPR016024">
    <property type="entry name" value="ARM-type_fold"/>
</dbReference>
<dbReference type="GO" id="GO:0016874">
    <property type="term" value="F:ligase activity"/>
    <property type="evidence" value="ECO:0007669"/>
    <property type="project" value="UniProtKB-KW"/>
</dbReference>